<evidence type="ECO:0000256" key="8">
    <source>
        <dbReference type="SAM" id="MobiDB-lite"/>
    </source>
</evidence>
<reference evidence="10 11" key="1">
    <citation type="journal article" date="2019" name="Int. J. Syst. Evol. Microbiol.">
        <title>The Global Catalogue of Microorganisms (GCM) 10K type strain sequencing project: providing services to taxonomists for standard genome sequencing and annotation.</title>
        <authorList>
            <consortium name="The Broad Institute Genomics Platform"/>
            <consortium name="The Broad Institute Genome Sequencing Center for Infectious Disease"/>
            <person name="Wu L."/>
            <person name="Ma J."/>
        </authorList>
    </citation>
    <scope>NUCLEOTIDE SEQUENCE [LARGE SCALE GENOMIC DNA]</scope>
    <source>
        <strain evidence="10 11">JCM 13929</strain>
    </source>
</reference>
<dbReference type="PANTHER" id="PTHR46494">
    <property type="entry name" value="CORA FAMILY METAL ION TRANSPORTER (EUROFUNG)"/>
    <property type="match status" value="1"/>
</dbReference>
<feature type="compositionally biased region" description="Basic and acidic residues" evidence="8">
    <location>
        <begin position="9"/>
        <end position="31"/>
    </location>
</feature>
<keyword evidence="5 9" id="KW-0812">Transmembrane</keyword>
<evidence type="ECO:0000256" key="9">
    <source>
        <dbReference type="SAM" id="Phobius"/>
    </source>
</evidence>
<evidence type="ECO:0000256" key="7">
    <source>
        <dbReference type="ARBA" id="ARBA00023136"/>
    </source>
</evidence>
<dbReference type="InterPro" id="IPR045863">
    <property type="entry name" value="CorA_TM1_TM2"/>
</dbReference>
<dbReference type="Proteomes" id="UP001500064">
    <property type="component" value="Unassembled WGS sequence"/>
</dbReference>
<evidence type="ECO:0000256" key="4">
    <source>
        <dbReference type="ARBA" id="ARBA00022475"/>
    </source>
</evidence>
<protein>
    <submittedName>
        <fullName evidence="10">Magnesium/cobalt transporter CorA</fullName>
    </submittedName>
</protein>
<dbReference type="Gene3D" id="3.30.460.20">
    <property type="entry name" value="CorA soluble domain-like"/>
    <property type="match status" value="1"/>
</dbReference>
<evidence type="ECO:0000256" key="6">
    <source>
        <dbReference type="ARBA" id="ARBA00022989"/>
    </source>
</evidence>
<sequence length="372" mass="41917">MARVKGFRRGADTREQAPEHSMDPRATDEPPYRPTVIDNAIYQNGERVDNPGSLADAFERLKQMPDSMAWIGLYRPKEWELVKLGEEFELHELALEDAIVGSQRPKADRYGDTLFVVLRAARYLDEAEEVAFGELHIFIGPNFVITVRHAEAPDLVAVRKRMESDPDLLRQGPQAVLYALLDAVVDGYAPVVAGLQKDIEEIEVEVFSGDPSVSRRVYELSGEVIEFQRATAPLIGMINGFMAGARKYGVTEELQSYLRDVTDHAITVTERISSFRQMLQNILIVNSTLVTQAQNAEMARMTEASIQQGEEVKRISAWAAILFAPTLVGTIYGMNFDFMPETHWVLGYPFAIVLMGAVCLILHRVFKRRNWL</sequence>
<keyword evidence="3" id="KW-0813">Transport</keyword>
<evidence type="ECO:0000313" key="10">
    <source>
        <dbReference type="EMBL" id="GAA1681527.1"/>
    </source>
</evidence>
<dbReference type="Pfam" id="PF01544">
    <property type="entry name" value="CorA"/>
    <property type="match status" value="1"/>
</dbReference>
<proteinExistence type="inferred from homology"/>
<dbReference type="SUPFAM" id="SSF144083">
    <property type="entry name" value="Magnesium transport protein CorA, transmembrane region"/>
    <property type="match status" value="1"/>
</dbReference>
<feature type="transmembrane region" description="Helical" evidence="9">
    <location>
        <begin position="346"/>
        <end position="366"/>
    </location>
</feature>
<dbReference type="Gene3D" id="1.20.58.340">
    <property type="entry name" value="Magnesium transport protein CorA, transmembrane region"/>
    <property type="match status" value="2"/>
</dbReference>
<dbReference type="CDD" id="cd12830">
    <property type="entry name" value="MtCorA-like"/>
    <property type="match status" value="1"/>
</dbReference>
<comment type="caution">
    <text evidence="10">The sequence shown here is derived from an EMBL/GenBank/DDBJ whole genome shotgun (WGS) entry which is preliminary data.</text>
</comment>
<evidence type="ECO:0000256" key="1">
    <source>
        <dbReference type="ARBA" id="ARBA00004651"/>
    </source>
</evidence>
<evidence type="ECO:0000256" key="2">
    <source>
        <dbReference type="ARBA" id="ARBA00009765"/>
    </source>
</evidence>
<name>A0ABN2H3U4_9ACTN</name>
<evidence type="ECO:0000313" key="11">
    <source>
        <dbReference type="Proteomes" id="UP001500064"/>
    </source>
</evidence>
<keyword evidence="4" id="KW-1003">Cell membrane</keyword>
<dbReference type="InterPro" id="IPR045861">
    <property type="entry name" value="CorA_cytoplasmic_dom"/>
</dbReference>
<dbReference type="EMBL" id="BAAAMU010000125">
    <property type="protein sequence ID" value="GAA1681527.1"/>
    <property type="molecule type" value="Genomic_DNA"/>
</dbReference>
<feature type="transmembrane region" description="Helical" evidence="9">
    <location>
        <begin position="315"/>
        <end position="334"/>
    </location>
</feature>
<dbReference type="PANTHER" id="PTHR46494:SF1">
    <property type="entry name" value="CORA FAMILY METAL ION TRANSPORTER (EUROFUNG)"/>
    <property type="match status" value="1"/>
</dbReference>
<comment type="similarity">
    <text evidence="2">Belongs to the CorA metal ion transporter (MIT) (TC 1.A.35) family.</text>
</comment>
<feature type="region of interest" description="Disordered" evidence="8">
    <location>
        <begin position="1"/>
        <end position="35"/>
    </location>
</feature>
<evidence type="ECO:0000256" key="5">
    <source>
        <dbReference type="ARBA" id="ARBA00022692"/>
    </source>
</evidence>
<keyword evidence="11" id="KW-1185">Reference proteome</keyword>
<dbReference type="RefSeq" id="WP_346113403.1">
    <property type="nucleotide sequence ID" value="NZ_BAAAMU010000125.1"/>
</dbReference>
<comment type="subcellular location">
    <subcellularLocation>
        <location evidence="1">Cell membrane</location>
        <topology evidence="1">Multi-pass membrane protein</topology>
    </subcellularLocation>
</comment>
<keyword evidence="6 9" id="KW-1133">Transmembrane helix</keyword>
<keyword evidence="7 9" id="KW-0472">Membrane</keyword>
<dbReference type="SUPFAM" id="SSF143865">
    <property type="entry name" value="CorA soluble domain-like"/>
    <property type="match status" value="1"/>
</dbReference>
<accession>A0ABN2H3U4</accession>
<gene>
    <name evidence="10" type="primary">corA</name>
    <name evidence="10" type="ORF">GCM10009733_092780</name>
</gene>
<dbReference type="InterPro" id="IPR002523">
    <property type="entry name" value="MgTranspt_CorA/ZnTranspt_ZntB"/>
</dbReference>
<organism evidence="10 11">
    <name type="scientific">Nonomuraea maheshkhaliensis</name>
    <dbReference type="NCBI Taxonomy" id="419590"/>
    <lineage>
        <taxon>Bacteria</taxon>
        <taxon>Bacillati</taxon>
        <taxon>Actinomycetota</taxon>
        <taxon>Actinomycetes</taxon>
        <taxon>Streptosporangiales</taxon>
        <taxon>Streptosporangiaceae</taxon>
        <taxon>Nonomuraea</taxon>
    </lineage>
</organism>
<evidence type="ECO:0000256" key="3">
    <source>
        <dbReference type="ARBA" id="ARBA00022448"/>
    </source>
</evidence>